<name>A0A1Y2A4C3_9PLEO</name>
<dbReference type="PANTHER" id="PTHR18874:SF10">
    <property type="entry name" value="CENTROMERE PROTEIN F"/>
    <property type="match status" value="1"/>
</dbReference>
<comment type="caution">
    <text evidence="3">The sequence shown here is derived from an EMBL/GenBank/DDBJ whole genome shotgun (WGS) entry which is preliminary data.</text>
</comment>
<accession>A0A1Y2A4C3</accession>
<dbReference type="GO" id="GO:0051310">
    <property type="term" value="P:metaphase chromosome alignment"/>
    <property type="evidence" value="ECO:0007669"/>
    <property type="project" value="TreeGrafter"/>
</dbReference>
<feature type="coiled-coil region" evidence="1">
    <location>
        <begin position="555"/>
        <end position="603"/>
    </location>
</feature>
<dbReference type="Proteomes" id="UP000193144">
    <property type="component" value="Unassembled WGS sequence"/>
</dbReference>
<dbReference type="AlphaFoldDB" id="A0A1Y2A4C3"/>
<dbReference type="GO" id="GO:0010389">
    <property type="term" value="P:regulation of G2/M transition of mitotic cell cycle"/>
    <property type="evidence" value="ECO:0007669"/>
    <property type="project" value="TreeGrafter"/>
</dbReference>
<organism evidence="3 4">
    <name type="scientific">Clohesyomyces aquaticus</name>
    <dbReference type="NCBI Taxonomy" id="1231657"/>
    <lineage>
        <taxon>Eukaryota</taxon>
        <taxon>Fungi</taxon>
        <taxon>Dikarya</taxon>
        <taxon>Ascomycota</taxon>
        <taxon>Pezizomycotina</taxon>
        <taxon>Dothideomycetes</taxon>
        <taxon>Pleosporomycetidae</taxon>
        <taxon>Pleosporales</taxon>
        <taxon>Lindgomycetaceae</taxon>
        <taxon>Clohesyomyces</taxon>
    </lineage>
</organism>
<feature type="compositionally biased region" description="Polar residues" evidence="2">
    <location>
        <begin position="35"/>
        <end position="51"/>
    </location>
</feature>
<evidence type="ECO:0000313" key="3">
    <source>
        <dbReference type="EMBL" id="ORY16875.1"/>
    </source>
</evidence>
<reference evidence="3 4" key="1">
    <citation type="submission" date="2016-07" db="EMBL/GenBank/DDBJ databases">
        <title>Pervasive Adenine N6-methylation of Active Genes in Fungi.</title>
        <authorList>
            <consortium name="DOE Joint Genome Institute"/>
            <person name="Mondo S.J."/>
            <person name="Dannebaum R.O."/>
            <person name="Kuo R.C."/>
            <person name="Labutti K."/>
            <person name="Haridas S."/>
            <person name="Kuo A."/>
            <person name="Salamov A."/>
            <person name="Ahrendt S.R."/>
            <person name="Lipzen A."/>
            <person name="Sullivan W."/>
            <person name="Andreopoulos W.B."/>
            <person name="Clum A."/>
            <person name="Lindquist E."/>
            <person name="Daum C."/>
            <person name="Ramamoorthy G.K."/>
            <person name="Gryganskyi A."/>
            <person name="Culley D."/>
            <person name="Magnuson J.K."/>
            <person name="James T.Y."/>
            <person name="O'Malley M.A."/>
            <person name="Stajich J.E."/>
            <person name="Spatafora J.W."/>
            <person name="Visel A."/>
            <person name="Grigoriev I.V."/>
        </authorList>
    </citation>
    <scope>NUCLEOTIDE SEQUENCE [LARGE SCALE GENOMIC DNA]</scope>
    <source>
        <strain evidence="3 4">CBS 115471</strain>
    </source>
</reference>
<feature type="coiled-coil region" evidence="1">
    <location>
        <begin position="359"/>
        <end position="454"/>
    </location>
</feature>
<protein>
    <submittedName>
        <fullName evidence="3">Uncharacterized protein</fullName>
    </submittedName>
</protein>
<gene>
    <name evidence="3" type="ORF">BCR34DRAFT_597270</name>
</gene>
<dbReference type="InterPro" id="IPR043513">
    <property type="entry name" value="Cenp-F"/>
</dbReference>
<proteinExistence type="predicted"/>
<evidence type="ECO:0000256" key="1">
    <source>
        <dbReference type="SAM" id="Coils"/>
    </source>
</evidence>
<feature type="compositionally biased region" description="Polar residues" evidence="2">
    <location>
        <begin position="60"/>
        <end position="70"/>
    </location>
</feature>
<feature type="compositionally biased region" description="Polar residues" evidence="2">
    <location>
        <begin position="79"/>
        <end position="123"/>
    </location>
</feature>
<dbReference type="GO" id="GO:0008017">
    <property type="term" value="F:microtubule binding"/>
    <property type="evidence" value="ECO:0007669"/>
    <property type="project" value="InterPro"/>
</dbReference>
<dbReference type="GO" id="GO:0005634">
    <property type="term" value="C:nucleus"/>
    <property type="evidence" value="ECO:0007669"/>
    <property type="project" value="TreeGrafter"/>
</dbReference>
<sequence length="653" mass="72598">MAPPNSASKKGAVQDAAAIREARRKALEKPKPPNTDASTGKQAGPAQTTRKASPPAGTVSKVTSTSTNQQKRAEPIRTWRNSGGTGNIPQLPTSYTKTSPPRAGNSSKPTLGGTNSAPTSKAKSPSIDIEPPKTPTGTVGAPTGPLSDATLKTINQYKEMAEAAQKEAEDAQKKAEDWNARYSQAIKDKNALREETKQKVESIASLEKRNTELNTKLRAKDKEIKENETTVGRISTLRDQLKEAKMAKDLLEINLTEEKASKAETEKTVTDLRSEAAEQGKRIHELQGKEAEVISLRELIQGLEQMLREQQTTNADLEKTFHNLETEAAAKEAHARGAEGAEEKLSRIYVQVLTLQDSEENLKAQVARLAADNKTLQEKLDDRAPMDQMSKLTRKKAELEAKLREAENAQFQLVHEYNGFIQESNIHSAQGEVQAGLQEQNEQLDAQLAAAVLEIRIKDTKLSDATTELEYIKAQVAACSTTTVVHSQDLIPNDAPSKPKMVDQSTQTTALLGPAVFTICIEPPETDNRWTWLRHIKTAISKDSRIQIVGEPEVSEELQKMLEDIHSRYDQMEKRIPYQSERLKDQMRQISELEVKLKMYYSEEEYGKLKDELKAVRVTLQAQEMQMRSDGAKLRRYAEEEKKAKEVRGELGA</sequence>
<dbReference type="GO" id="GO:0000278">
    <property type="term" value="P:mitotic cell cycle"/>
    <property type="evidence" value="ECO:0007669"/>
    <property type="project" value="TreeGrafter"/>
</dbReference>
<evidence type="ECO:0000256" key="2">
    <source>
        <dbReference type="SAM" id="MobiDB-lite"/>
    </source>
</evidence>
<dbReference type="EMBL" id="MCFA01000015">
    <property type="protein sequence ID" value="ORY16875.1"/>
    <property type="molecule type" value="Genomic_DNA"/>
</dbReference>
<keyword evidence="4" id="KW-1185">Reference proteome</keyword>
<keyword evidence="1" id="KW-0175">Coiled coil</keyword>
<dbReference type="GO" id="GO:0070840">
    <property type="term" value="F:dynein complex binding"/>
    <property type="evidence" value="ECO:0007669"/>
    <property type="project" value="TreeGrafter"/>
</dbReference>
<feature type="compositionally biased region" description="Low complexity" evidence="2">
    <location>
        <begin position="135"/>
        <end position="145"/>
    </location>
</feature>
<dbReference type="GO" id="GO:0000775">
    <property type="term" value="C:chromosome, centromeric region"/>
    <property type="evidence" value="ECO:0007669"/>
    <property type="project" value="InterPro"/>
</dbReference>
<evidence type="ECO:0000313" key="4">
    <source>
        <dbReference type="Proteomes" id="UP000193144"/>
    </source>
</evidence>
<feature type="region of interest" description="Disordered" evidence="2">
    <location>
        <begin position="1"/>
        <end position="148"/>
    </location>
</feature>
<dbReference type="PANTHER" id="PTHR18874">
    <property type="entry name" value="CMF/LEK/CENP CELL DIVISION-RELATED"/>
    <property type="match status" value="1"/>
</dbReference>
<feature type="compositionally biased region" description="Basic and acidic residues" evidence="2">
    <location>
        <begin position="18"/>
        <end position="31"/>
    </location>
</feature>
<dbReference type="GO" id="GO:0000922">
    <property type="term" value="C:spindle pole"/>
    <property type="evidence" value="ECO:0007669"/>
    <property type="project" value="TreeGrafter"/>
</dbReference>